<dbReference type="InterPro" id="IPR034660">
    <property type="entry name" value="DinB/YfiT-like"/>
</dbReference>
<dbReference type="GO" id="GO:0016787">
    <property type="term" value="F:hydrolase activity"/>
    <property type="evidence" value="ECO:0007669"/>
    <property type="project" value="UniProtKB-KW"/>
</dbReference>
<dbReference type="OrthoDB" id="9793216at2"/>
<feature type="domain" description="DinB-like" evidence="1">
    <location>
        <begin position="13"/>
        <end position="150"/>
    </location>
</feature>
<keyword evidence="2" id="KW-0378">Hydrolase</keyword>
<evidence type="ECO:0000313" key="2">
    <source>
        <dbReference type="EMBL" id="TQE97550.1"/>
    </source>
</evidence>
<gene>
    <name evidence="2" type="ORF">FKZ61_01350</name>
</gene>
<dbReference type="EMBL" id="VIGC01000002">
    <property type="protein sequence ID" value="TQE97550.1"/>
    <property type="molecule type" value="Genomic_DNA"/>
</dbReference>
<name>A0A540VLB1_9CHLR</name>
<dbReference type="SUPFAM" id="SSF109854">
    <property type="entry name" value="DinB/YfiT-like putative metalloenzymes"/>
    <property type="match status" value="1"/>
</dbReference>
<dbReference type="RefSeq" id="WP_141608277.1">
    <property type="nucleotide sequence ID" value="NZ_VIGC02000002.1"/>
</dbReference>
<sequence>MLTSEERRELMDQIRRLPEQLEALLAEAPAEALYAHPLPGEWSVAQNIHHLADAHMNSFIRLKLILTEDEPTLKPFDQERWAQTADAQAAPVADSLRLLQGLHARWVALLERLDETQWQRRGLHPEVGYLTPEDLLRSYAAHGQAHLDQIARLLAASGQAGQDGGALEE</sequence>
<comment type="caution">
    <text evidence="2">The sequence shown here is derived from an EMBL/GenBank/DDBJ whole genome shotgun (WGS) entry which is preliminary data.</text>
</comment>
<protein>
    <submittedName>
        <fullName evidence="2">Metal-dependent hydrolase</fullName>
    </submittedName>
</protein>
<proteinExistence type="predicted"/>
<dbReference type="AlphaFoldDB" id="A0A540VLB1"/>
<keyword evidence="3" id="KW-1185">Reference proteome</keyword>
<dbReference type="Proteomes" id="UP000317371">
    <property type="component" value="Unassembled WGS sequence"/>
</dbReference>
<dbReference type="InterPro" id="IPR024775">
    <property type="entry name" value="DinB-like"/>
</dbReference>
<dbReference type="InParanoid" id="A0A540VLB1"/>
<evidence type="ECO:0000313" key="3">
    <source>
        <dbReference type="Proteomes" id="UP000317371"/>
    </source>
</evidence>
<reference evidence="2 3" key="1">
    <citation type="submission" date="2019-06" db="EMBL/GenBank/DDBJ databases">
        <title>Genome sequence of Litorilinea aerophila BAA-2444.</title>
        <authorList>
            <person name="Maclea K.S."/>
            <person name="Maurais E.G."/>
            <person name="Iannazzi L.C."/>
        </authorList>
    </citation>
    <scope>NUCLEOTIDE SEQUENCE [LARGE SCALE GENOMIC DNA]</scope>
    <source>
        <strain evidence="2 3">ATCC BAA-2444</strain>
    </source>
</reference>
<accession>A0A540VLB1</accession>
<dbReference type="Gene3D" id="1.20.120.450">
    <property type="entry name" value="dinb family like domain"/>
    <property type="match status" value="1"/>
</dbReference>
<dbReference type="Pfam" id="PF12867">
    <property type="entry name" value="DinB_2"/>
    <property type="match status" value="1"/>
</dbReference>
<evidence type="ECO:0000259" key="1">
    <source>
        <dbReference type="Pfam" id="PF12867"/>
    </source>
</evidence>
<organism evidence="2 3">
    <name type="scientific">Litorilinea aerophila</name>
    <dbReference type="NCBI Taxonomy" id="1204385"/>
    <lineage>
        <taxon>Bacteria</taxon>
        <taxon>Bacillati</taxon>
        <taxon>Chloroflexota</taxon>
        <taxon>Caldilineae</taxon>
        <taxon>Caldilineales</taxon>
        <taxon>Caldilineaceae</taxon>
        <taxon>Litorilinea</taxon>
    </lineage>
</organism>